<organism evidence="1 2">
    <name type="scientific">Candidatus Omnitrophus magneticus</name>
    <dbReference type="NCBI Taxonomy" id="1609969"/>
    <lineage>
        <taxon>Bacteria</taxon>
        <taxon>Pseudomonadati</taxon>
        <taxon>Candidatus Omnitrophota</taxon>
        <taxon>Candidatus Omnitrophus</taxon>
    </lineage>
</organism>
<evidence type="ECO:0000313" key="1">
    <source>
        <dbReference type="EMBL" id="KJJ83422.1"/>
    </source>
</evidence>
<dbReference type="Proteomes" id="UP000033428">
    <property type="component" value="Unassembled WGS sequence"/>
</dbReference>
<comment type="caution">
    <text evidence="1">The sequence shown here is derived from an EMBL/GenBank/DDBJ whole genome shotgun (WGS) entry which is preliminary data.</text>
</comment>
<name>A0A0F0CJL4_9BACT</name>
<evidence type="ECO:0000313" key="2">
    <source>
        <dbReference type="Proteomes" id="UP000033428"/>
    </source>
</evidence>
<gene>
    <name evidence="1" type="ORF">OMAG_002719</name>
</gene>
<protein>
    <submittedName>
        <fullName evidence="1">Uncharacterized protein</fullName>
    </submittedName>
</protein>
<accession>A0A0F0CJL4</accession>
<dbReference type="EMBL" id="JYNY01000588">
    <property type="protein sequence ID" value="KJJ83422.1"/>
    <property type="molecule type" value="Genomic_DNA"/>
</dbReference>
<proteinExistence type="predicted"/>
<reference evidence="1 2" key="1">
    <citation type="submission" date="2015-02" db="EMBL/GenBank/DDBJ databases">
        <title>Single-cell genomics of uncultivated deep-branching MTB reveals a conserved set of magnetosome genes.</title>
        <authorList>
            <person name="Kolinko S."/>
            <person name="Richter M."/>
            <person name="Glockner F.O."/>
            <person name="Brachmann A."/>
            <person name="Schuler D."/>
        </authorList>
    </citation>
    <scope>NUCLEOTIDE SEQUENCE [LARGE SCALE GENOMIC DNA]</scope>
    <source>
        <strain evidence="1">SKK-01</strain>
    </source>
</reference>
<dbReference type="AlphaFoldDB" id="A0A0F0CJL4"/>
<sequence length="44" mass="5537">MRRCRKIKKYFFIFYDLFFCAEKSFFAARVDYRAAKNFILRELL</sequence>
<keyword evidence="2" id="KW-1185">Reference proteome</keyword>